<feature type="domain" description="PA" evidence="9">
    <location>
        <begin position="135"/>
        <end position="222"/>
    </location>
</feature>
<organism evidence="11 12">
    <name type="scientific">Actinokineospora fastidiosa</name>
    <dbReference type="NCBI Taxonomy" id="1816"/>
    <lineage>
        <taxon>Bacteria</taxon>
        <taxon>Bacillati</taxon>
        <taxon>Actinomycetota</taxon>
        <taxon>Actinomycetes</taxon>
        <taxon>Pseudonocardiales</taxon>
        <taxon>Pseudonocardiaceae</taxon>
        <taxon>Actinokineospora</taxon>
    </lineage>
</organism>
<protein>
    <submittedName>
        <fullName evidence="11">Amidohydrolase</fullName>
    </submittedName>
</protein>
<evidence type="ECO:0000259" key="10">
    <source>
        <dbReference type="Pfam" id="PF04389"/>
    </source>
</evidence>
<dbReference type="InterPro" id="IPR041756">
    <property type="entry name" value="M28_SGAP-like"/>
</dbReference>
<keyword evidence="6" id="KW-0378">Hydrolase</keyword>
<sequence>MSTRTPVKAGALLLAACAGLAFTSVPASAQTQLPDGPALARNLVKKVTVSGINRHLIAFQRLADRNGGSRAAGTPGYDASVDYIADKLRDAGYDVTTPEFTYPVQVLDAAFAQVGDTRVEAIPMEESPQTPEGGVTGPLVAVPQDATPGCEASDFAGLPMAGAVALIRRGACTFESKAKNAYAAGAVAVLVANNVDGPLSGVTVVDGVVPTGGVSKADGDTLFGLGGTSATVDMRFHIEERPSRNVVAQTRTGRTDNVVMAGAHLDSVEVGPGINDNGTGSAALLETAIRLGGSPKVNNAVRFAWWGAEELGLIGSTKYVQSLTFEQQLDIALYLNFDMIGSPNAAYFVYDGDDSDAVGAGEGPYGSAQIEAAFVDFLGATGVETEGTDFSGRSDYGEFIAQGIPAGGLFTGAEGVKTEAQAARWGGEAGVAYDPCYHQACDNLGNVDRVALDRNADAMAWVTASYGISTEDINGVPPRMATAGKTTTMAAVSDRDARAAYRLSVIDSQAHEHHGAHSHAATS</sequence>
<evidence type="ECO:0000259" key="9">
    <source>
        <dbReference type="Pfam" id="PF02225"/>
    </source>
</evidence>
<dbReference type="Pfam" id="PF04389">
    <property type="entry name" value="Peptidase_M28"/>
    <property type="match status" value="1"/>
</dbReference>
<keyword evidence="3" id="KW-0645">Protease</keyword>
<feature type="signal peptide" evidence="8">
    <location>
        <begin position="1"/>
        <end position="29"/>
    </location>
</feature>
<dbReference type="RefSeq" id="WP_189208869.1">
    <property type="nucleotide sequence ID" value="NZ_BMRB01000001.1"/>
</dbReference>
<feature type="chain" id="PRO_5037965527" evidence="8">
    <location>
        <begin position="30"/>
        <end position="523"/>
    </location>
</feature>
<dbReference type="CDD" id="cd03876">
    <property type="entry name" value="M28_SGAP_like"/>
    <property type="match status" value="1"/>
</dbReference>
<evidence type="ECO:0000256" key="1">
    <source>
        <dbReference type="ARBA" id="ARBA00005957"/>
    </source>
</evidence>
<dbReference type="GO" id="GO:0006508">
    <property type="term" value="P:proteolysis"/>
    <property type="evidence" value="ECO:0007669"/>
    <property type="project" value="UniProtKB-KW"/>
</dbReference>
<dbReference type="InterPro" id="IPR003137">
    <property type="entry name" value="PA_domain"/>
</dbReference>
<reference evidence="11" key="1">
    <citation type="journal article" date="2014" name="Int. J. Syst. Evol. Microbiol.">
        <title>Complete genome sequence of Corynebacterium casei LMG S-19264T (=DSM 44701T), isolated from a smear-ripened cheese.</title>
        <authorList>
            <consortium name="US DOE Joint Genome Institute (JGI-PGF)"/>
            <person name="Walter F."/>
            <person name="Albersmeier A."/>
            <person name="Kalinowski J."/>
            <person name="Ruckert C."/>
        </authorList>
    </citation>
    <scope>NUCLEOTIDE SEQUENCE</scope>
    <source>
        <strain evidence="11">JCM 3276</strain>
    </source>
</reference>
<dbReference type="Gene3D" id="3.40.630.10">
    <property type="entry name" value="Zn peptidases"/>
    <property type="match status" value="2"/>
</dbReference>
<dbReference type="InterPro" id="IPR007484">
    <property type="entry name" value="Peptidase_M28"/>
</dbReference>
<keyword evidence="7" id="KW-0862">Zinc</keyword>
<dbReference type="EMBL" id="BMRB01000001">
    <property type="protein sequence ID" value="GGS17737.1"/>
    <property type="molecule type" value="Genomic_DNA"/>
</dbReference>
<dbReference type="GO" id="GO:0004177">
    <property type="term" value="F:aminopeptidase activity"/>
    <property type="evidence" value="ECO:0007669"/>
    <property type="project" value="UniProtKB-KW"/>
</dbReference>
<dbReference type="GO" id="GO:0008235">
    <property type="term" value="F:metalloexopeptidase activity"/>
    <property type="evidence" value="ECO:0007669"/>
    <property type="project" value="InterPro"/>
</dbReference>
<dbReference type="PANTHER" id="PTHR12147">
    <property type="entry name" value="METALLOPEPTIDASE M28 FAMILY MEMBER"/>
    <property type="match status" value="1"/>
</dbReference>
<keyword evidence="4" id="KW-0479">Metal-binding</keyword>
<proteinExistence type="inferred from homology"/>
<evidence type="ECO:0000256" key="2">
    <source>
        <dbReference type="ARBA" id="ARBA00022438"/>
    </source>
</evidence>
<dbReference type="Gene3D" id="3.50.30.30">
    <property type="match status" value="1"/>
</dbReference>
<dbReference type="GO" id="GO:0046872">
    <property type="term" value="F:metal ion binding"/>
    <property type="evidence" value="ECO:0007669"/>
    <property type="project" value="UniProtKB-KW"/>
</dbReference>
<evidence type="ECO:0000313" key="11">
    <source>
        <dbReference type="EMBL" id="GGS17737.1"/>
    </source>
</evidence>
<evidence type="ECO:0000256" key="5">
    <source>
        <dbReference type="ARBA" id="ARBA00022729"/>
    </source>
</evidence>
<comment type="similarity">
    <text evidence="1">Belongs to the peptidase M28 family. M28A subfamily.</text>
</comment>
<evidence type="ECO:0000256" key="8">
    <source>
        <dbReference type="SAM" id="SignalP"/>
    </source>
</evidence>
<evidence type="ECO:0000256" key="7">
    <source>
        <dbReference type="ARBA" id="ARBA00022833"/>
    </source>
</evidence>
<gene>
    <name evidence="11" type="ORF">GCM10010171_07800</name>
</gene>
<reference evidence="11" key="2">
    <citation type="submission" date="2020-09" db="EMBL/GenBank/DDBJ databases">
        <authorList>
            <person name="Sun Q."/>
            <person name="Ohkuma M."/>
        </authorList>
    </citation>
    <scope>NUCLEOTIDE SEQUENCE</scope>
    <source>
        <strain evidence="11">JCM 3276</strain>
    </source>
</reference>
<evidence type="ECO:0000256" key="4">
    <source>
        <dbReference type="ARBA" id="ARBA00022723"/>
    </source>
</evidence>
<dbReference type="InterPro" id="IPR045175">
    <property type="entry name" value="M28_fam"/>
</dbReference>
<dbReference type="SUPFAM" id="SSF52025">
    <property type="entry name" value="PA domain"/>
    <property type="match status" value="1"/>
</dbReference>
<keyword evidence="2" id="KW-0031">Aminopeptidase</keyword>
<comment type="caution">
    <text evidence="11">The sequence shown here is derived from an EMBL/GenBank/DDBJ whole genome shotgun (WGS) entry which is preliminary data.</text>
</comment>
<accession>A0A918G5L6</accession>
<name>A0A918G5L6_9PSEU</name>
<keyword evidence="5 8" id="KW-0732">Signal</keyword>
<dbReference type="SUPFAM" id="SSF53187">
    <property type="entry name" value="Zn-dependent exopeptidases"/>
    <property type="match status" value="1"/>
</dbReference>
<dbReference type="PANTHER" id="PTHR12147:SF26">
    <property type="entry name" value="PEPTIDASE M28 DOMAIN-CONTAINING PROTEIN"/>
    <property type="match status" value="1"/>
</dbReference>
<dbReference type="Proteomes" id="UP000660680">
    <property type="component" value="Unassembled WGS sequence"/>
</dbReference>
<keyword evidence="12" id="KW-1185">Reference proteome</keyword>
<dbReference type="AlphaFoldDB" id="A0A918G5L6"/>
<evidence type="ECO:0000256" key="6">
    <source>
        <dbReference type="ARBA" id="ARBA00022801"/>
    </source>
</evidence>
<dbReference type="Pfam" id="PF02225">
    <property type="entry name" value="PA"/>
    <property type="match status" value="1"/>
</dbReference>
<feature type="domain" description="Peptidase M28" evidence="10">
    <location>
        <begin position="245"/>
        <end position="460"/>
    </location>
</feature>
<dbReference type="InterPro" id="IPR046450">
    <property type="entry name" value="PA_dom_sf"/>
</dbReference>
<evidence type="ECO:0000313" key="12">
    <source>
        <dbReference type="Proteomes" id="UP000660680"/>
    </source>
</evidence>
<evidence type="ECO:0000256" key="3">
    <source>
        <dbReference type="ARBA" id="ARBA00022670"/>
    </source>
</evidence>